<keyword evidence="4" id="KW-1185">Reference proteome</keyword>
<evidence type="ECO:0000313" key="4">
    <source>
        <dbReference type="Proteomes" id="UP000185696"/>
    </source>
</evidence>
<sequence>MPHVNIKHFPAPLTDEQRATLVVAVTEAVREAFGCDEGVISIALEPVESEVWHEQVYVPEIVNRADLLQKSPNY</sequence>
<dbReference type="RefSeq" id="WP_075134989.1">
    <property type="nucleotide sequence ID" value="NZ_MSIF01000011.1"/>
</dbReference>
<organism evidence="3 4">
    <name type="scientific">Actinophytocola xinjiangensis</name>
    <dbReference type="NCBI Taxonomy" id="485602"/>
    <lineage>
        <taxon>Bacteria</taxon>
        <taxon>Bacillati</taxon>
        <taxon>Actinomycetota</taxon>
        <taxon>Actinomycetes</taxon>
        <taxon>Pseudonocardiales</taxon>
        <taxon>Pseudonocardiaceae</taxon>
    </lineage>
</organism>
<proteinExistence type="predicted"/>
<accession>A0A7Z1AWJ7</accession>
<dbReference type="InterPro" id="IPR014347">
    <property type="entry name" value="Tautomerase/MIF_sf"/>
</dbReference>
<dbReference type="AlphaFoldDB" id="A0A7Z1AWJ7"/>
<dbReference type="EMBL" id="MSIF01000011">
    <property type="protein sequence ID" value="OLF08833.1"/>
    <property type="molecule type" value="Genomic_DNA"/>
</dbReference>
<gene>
    <name evidence="3" type="ORF">BLA60_22820</name>
</gene>
<dbReference type="Gene3D" id="3.30.429.10">
    <property type="entry name" value="Macrophage Migration Inhibitory Factor"/>
    <property type="match status" value="1"/>
</dbReference>
<protein>
    <submittedName>
        <fullName evidence="3">4-oxalocrotonate tautomerase</fullName>
    </submittedName>
</protein>
<evidence type="ECO:0000259" key="2">
    <source>
        <dbReference type="Pfam" id="PF01361"/>
    </source>
</evidence>
<keyword evidence="1" id="KW-0413">Isomerase</keyword>
<comment type="caution">
    <text evidence="3">The sequence shown here is derived from an EMBL/GenBank/DDBJ whole genome shotgun (WGS) entry which is preliminary data.</text>
</comment>
<name>A0A7Z1AWJ7_9PSEU</name>
<dbReference type="InterPro" id="IPR004370">
    <property type="entry name" value="4-OT-like_dom"/>
</dbReference>
<dbReference type="Pfam" id="PF01361">
    <property type="entry name" value="Tautomerase"/>
    <property type="match status" value="1"/>
</dbReference>
<dbReference type="GO" id="GO:0016853">
    <property type="term" value="F:isomerase activity"/>
    <property type="evidence" value="ECO:0007669"/>
    <property type="project" value="UniProtKB-KW"/>
</dbReference>
<dbReference type="OrthoDB" id="3395834at2"/>
<reference evidence="3 4" key="1">
    <citation type="submission" date="2016-12" db="EMBL/GenBank/DDBJ databases">
        <title>The draft genome sequence of Actinophytocola xinjiangensis.</title>
        <authorList>
            <person name="Wang W."/>
            <person name="Yuan L."/>
        </authorList>
    </citation>
    <scope>NUCLEOTIDE SEQUENCE [LARGE SCALE GENOMIC DNA]</scope>
    <source>
        <strain evidence="3 4">CGMCC 4.4663</strain>
    </source>
</reference>
<feature type="domain" description="4-oxalocrotonate tautomerase-like" evidence="2">
    <location>
        <begin position="2"/>
        <end position="52"/>
    </location>
</feature>
<evidence type="ECO:0000313" key="3">
    <source>
        <dbReference type="EMBL" id="OLF08833.1"/>
    </source>
</evidence>
<evidence type="ECO:0000256" key="1">
    <source>
        <dbReference type="ARBA" id="ARBA00023235"/>
    </source>
</evidence>
<dbReference type="SUPFAM" id="SSF55331">
    <property type="entry name" value="Tautomerase/MIF"/>
    <property type="match status" value="1"/>
</dbReference>
<dbReference type="Proteomes" id="UP000185696">
    <property type="component" value="Unassembled WGS sequence"/>
</dbReference>